<accession>A0ACC1HEP4</accession>
<protein>
    <submittedName>
        <fullName evidence="1">Uncharacterized protein</fullName>
    </submittedName>
</protein>
<name>A0ACC1HEP4_9FUNG</name>
<dbReference type="Proteomes" id="UP001145114">
    <property type="component" value="Unassembled WGS sequence"/>
</dbReference>
<evidence type="ECO:0000313" key="1">
    <source>
        <dbReference type="EMBL" id="KAJ1673583.1"/>
    </source>
</evidence>
<sequence length="588" mass="62267">MTPDAGSSGATPGRPSIVLNSAQAAQYRDGQTNSGKHRPRASLSIKQRNLLGLLHGAQQEPVVHVPEVTSSTTGEDLGYSVGAGISSSVPKKPLDFETSGGSASTNDNNASAAAGSAKRMVAWLAKRSLKRQQEIHFSFFDKPPAWAADQFPYSSNKQEEPEVLHHMRVHRGVIDPRAVTSMPPGELFQHVLQTLEELGLVIAKTQELRIRVHRPALSALGNANKQSISVVLSPSQNGDPTHEASQSSSWQRSADTQIESKGHRSLVSQENSSEPRRAHKPDATTVAATATVTEKRVIGVGRAPVESPAMKKPPLPPQSTQKGRQQGARLRVSSKIGAFKRFFGFGGGANSGRPQLSNAKNSGSLNGTLRKDSGLEIEPSPSTTHQVNQKDLLIEEEGATAATSSAKRRVVSGSYVPLDTQADVDALQGMQRAGTTARRNTMNVRRPLAALANEASSSAPATQNVSASASVILPSVPENTVVKTESESQSGSGQATRGMSPSTARPVTAGSSFSATSSLSPDLIHDRGHHQQPLRMSISASDSSGSNNNGALRSVLEKGKIPPYGEPNVDNGDEIQFIAEICKVKHLP</sequence>
<dbReference type="EMBL" id="JAMZIH010006782">
    <property type="protein sequence ID" value="KAJ1673583.1"/>
    <property type="molecule type" value="Genomic_DNA"/>
</dbReference>
<organism evidence="1 2">
    <name type="scientific">Spiromyces aspiralis</name>
    <dbReference type="NCBI Taxonomy" id="68401"/>
    <lineage>
        <taxon>Eukaryota</taxon>
        <taxon>Fungi</taxon>
        <taxon>Fungi incertae sedis</taxon>
        <taxon>Zoopagomycota</taxon>
        <taxon>Kickxellomycotina</taxon>
        <taxon>Kickxellomycetes</taxon>
        <taxon>Kickxellales</taxon>
        <taxon>Kickxellaceae</taxon>
        <taxon>Spiromyces</taxon>
    </lineage>
</organism>
<proteinExistence type="predicted"/>
<reference evidence="1" key="1">
    <citation type="submission" date="2022-06" db="EMBL/GenBank/DDBJ databases">
        <title>Phylogenomic reconstructions and comparative analyses of Kickxellomycotina fungi.</title>
        <authorList>
            <person name="Reynolds N.K."/>
            <person name="Stajich J.E."/>
            <person name="Barry K."/>
            <person name="Grigoriev I.V."/>
            <person name="Crous P."/>
            <person name="Smith M.E."/>
        </authorList>
    </citation>
    <scope>NUCLEOTIDE SEQUENCE</scope>
    <source>
        <strain evidence="1">RSA 2271</strain>
    </source>
</reference>
<comment type="caution">
    <text evidence="1">The sequence shown here is derived from an EMBL/GenBank/DDBJ whole genome shotgun (WGS) entry which is preliminary data.</text>
</comment>
<feature type="non-terminal residue" evidence="1">
    <location>
        <position position="588"/>
    </location>
</feature>
<keyword evidence="2" id="KW-1185">Reference proteome</keyword>
<gene>
    <name evidence="1" type="ORF">EV182_004952</name>
</gene>
<evidence type="ECO:0000313" key="2">
    <source>
        <dbReference type="Proteomes" id="UP001145114"/>
    </source>
</evidence>